<reference evidence="2 3" key="1">
    <citation type="journal article" date="2018" name="BMC Genomics">
        <title>Genomic comparison of Trypanosoma conorhini and Trypanosoma rangeli to Trypanosoma cruzi strains of high and low virulence.</title>
        <authorList>
            <person name="Bradwell K.R."/>
            <person name="Koparde V.N."/>
            <person name="Matveyev A.V."/>
            <person name="Serrano M.G."/>
            <person name="Alves J.M."/>
            <person name="Parikh H."/>
            <person name="Huang B."/>
            <person name="Lee V."/>
            <person name="Espinosa-Alvarez O."/>
            <person name="Ortiz P.A."/>
            <person name="Costa-Martins A.G."/>
            <person name="Teixeira M.M."/>
            <person name="Buck G.A."/>
        </authorList>
    </citation>
    <scope>NUCLEOTIDE SEQUENCE [LARGE SCALE GENOMIC DNA]</scope>
    <source>
        <strain evidence="2 3">025E</strain>
    </source>
</reference>
<dbReference type="AlphaFoldDB" id="A0A3R7NDV7"/>
<organism evidence="2 3">
    <name type="scientific">Trypanosoma conorhini</name>
    <dbReference type="NCBI Taxonomy" id="83891"/>
    <lineage>
        <taxon>Eukaryota</taxon>
        <taxon>Discoba</taxon>
        <taxon>Euglenozoa</taxon>
        <taxon>Kinetoplastea</taxon>
        <taxon>Metakinetoplastina</taxon>
        <taxon>Trypanosomatida</taxon>
        <taxon>Trypanosomatidae</taxon>
        <taxon>Trypanosoma</taxon>
    </lineage>
</organism>
<dbReference type="Proteomes" id="UP000284403">
    <property type="component" value="Unassembled WGS sequence"/>
</dbReference>
<dbReference type="GeneID" id="40318687"/>
<dbReference type="RefSeq" id="XP_029228052.1">
    <property type="nucleotide sequence ID" value="XM_029371979.1"/>
</dbReference>
<protein>
    <submittedName>
        <fullName evidence="2">Uncharacterized protein</fullName>
    </submittedName>
</protein>
<accession>A0A3R7NDV7</accession>
<dbReference type="OrthoDB" id="262628at2759"/>
<evidence type="ECO:0000313" key="3">
    <source>
        <dbReference type="Proteomes" id="UP000284403"/>
    </source>
</evidence>
<evidence type="ECO:0000313" key="2">
    <source>
        <dbReference type="EMBL" id="RNF17147.1"/>
    </source>
</evidence>
<keyword evidence="3" id="KW-1185">Reference proteome</keyword>
<proteinExistence type="predicted"/>
<name>A0A3R7NDV7_9TRYP</name>
<dbReference type="EMBL" id="MKKU01000271">
    <property type="protein sequence ID" value="RNF17147.1"/>
    <property type="molecule type" value="Genomic_DNA"/>
</dbReference>
<evidence type="ECO:0000256" key="1">
    <source>
        <dbReference type="SAM" id="MobiDB-lite"/>
    </source>
</evidence>
<feature type="compositionally biased region" description="Basic and acidic residues" evidence="1">
    <location>
        <begin position="309"/>
        <end position="324"/>
    </location>
</feature>
<sequence length="407" mass="45306">MPDFSTQVYWHDLPACPPPWKDEAEHARMWRISRGVEGNISDHHHHLLVLPRAELLERRRAERAPRKRVNRHWGIVLEPYLSPLHGLNMVMSELQVPPVTTEEAREAVKVVREEYDAMTQHGTQSRTLSQGGVKIETLTQQSTAAAMDLREAPLLEVVKILCASRRLEVTTFSKAELRRKGRLGVADVLPRRRVIMAFDRSKPLFVFATAVVAKKRNAATATACFLQLVAPTSNPVPWRRLQKGVMPHLPPNECVAVAVQRHPDDDEEDGDDDGNHSSGACGRNELLLGGDETDADDVGRAGVVQPRQQLKEEGKGDGNDETQQRRKRSRENGDVSDAGDESDVSGDTASSPGGTRRGGVSFSGRIPSSPRRTSCAMTRFLRRLLRCFGRPRGERRECTTGSNAWSE</sequence>
<gene>
    <name evidence="2" type="ORF">Tco025E_05076</name>
</gene>
<comment type="caution">
    <text evidence="2">The sequence shown here is derived from an EMBL/GenBank/DDBJ whole genome shotgun (WGS) entry which is preliminary data.</text>
</comment>
<feature type="region of interest" description="Disordered" evidence="1">
    <location>
        <begin position="262"/>
        <end position="375"/>
    </location>
</feature>